<feature type="compositionally biased region" description="Polar residues" evidence="1">
    <location>
        <begin position="8"/>
        <end position="19"/>
    </location>
</feature>
<evidence type="ECO:0000313" key="3">
    <source>
        <dbReference type="EMBL" id="CAB4728223.1"/>
    </source>
</evidence>
<feature type="region of interest" description="Disordered" evidence="1">
    <location>
        <begin position="1"/>
        <end position="22"/>
    </location>
</feature>
<dbReference type="AlphaFoldDB" id="A0A6J6S0B2"/>
<evidence type="ECO:0000256" key="1">
    <source>
        <dbReference type="SAM" id="MobiDB-lite"/>
    </source>
</evidence>
<accession>A0A6J6S0B2</accession>
<dbReference type="EMBL" id="CAEZYN010000106">
    <property type="protein sequence ID" value="CAB4728223.1"/>
    <property type="molecule type" value="Genomic_DNA"/>
</dbReference>
<gene>
    <name evidence="2" type="ORF">UFOPK1798_00578</name>
    <name evidence="3" type="ORF">UFOPK2715_00892</name>
</gene>
<reference evidence="3" key="1">
    <citation type="submission" date="2020-05" db="EMBL/GenBank/DDBJ databases">
        <authorList>
            <person name="Chiriac C."/>
            <person name="Salcher M."/>
            <person name="Ghai R."/>
            <person name="Kavagutti S V."/>
        </authorList>
    </citation>
    <scope>NUCLEOTIDE SEQUENCE</scope>
</reference>
<dbReference type="EMBL" id="CAEZUH010000043">
    <property type="protein sequence ID" value="CAB4593696.1"/>
    <property type="molecule type" value="Genomic_DNA"/>
</dbReference>
<proteinExistence type="predicted"/>
<evidence type="ECO:0000313" key="2">
    <source>
        <dbReference type="EMBL" id="CAB4593696.1"/>
    </source>
</evidence>
<name>A0A6J6S0B2_9ZZZZ</name>
<sequence>MNKPKPSTVRSPNLSTNFPDTKPEAKRTIAKAEMIKPIAVLLTPKDAAKIGIAGIINPKPTATKNETVERIATSLGSSANGFLPNFFSFMEPTTSTYKFSKN</sequence>
<protein>
    <submittedName>
        <fullName evidence="3">Unannotated protein</fullName>
    </submittedName>
</protein>
<organism evidence="3">
    <name type="scientific">freshwater metagenome</name>
    <dbReference type="NCBI Taxonomy" id="449393"/>
    <lineage>
        <taxon>unclassified sequences</taxon>
        <taxon>metagenomes</taxon>
        <taxon>ecological metagenomes</taxon>
    </lineage>
</organism>